<dbReference type="CDD" id="cd00158">
    <property type="entry name" value="RHOD"/>
    <property type="match status" value="1"/>
</dbReference>
<proteinExistence type="predicted"/>
<feature type="signal peptide" evidence="1">
    <location>
        <begin position="1"/>
        <end position="29"/>
    </location>
</feature>
<dbReference type="Gene3D" id="3.40.250.10">
    <property type="entry name" value="Rhodanese-like domain"/>
    <property type="match status" value="1"/>
</dbReference>
<dbReference type="InterPro" id="IPR050229">
    <property type="entry name" value="GlpE_sulfurtransferase"/>
</dbReference>
<evidence type="ECO:0000259" key="2">
    <source>
        <dbReference type="PROSITE" id="PS50206"/>
    </source>
</evidence>
<accession>A0A167EGY8</accession>
<dbReference type="InterPro" id="IPR036873">
    <property type="entry name" value="Rhodanese-like_dom_sf"/>
</dbReference>
<dbReference type="SMART" id="SM00450">
    <property type="entry name" value="RHOD"/>
    <property type="match status" value="1"/>
</dbReference>
<comment type="caution">
    <text evidence="3">The sequence shown here is derived from an EMBL/GenBank/DDBJ whole genome shotgun (WGS) entry which is preliminary data.</text>
</comment>
<name>A0A167EGY8_9GAMM</name>
<dbReference type="PANTHER" id="PTHR43031">
    <property type="entry name" value="FAD-DEPENDENT OXIDOREDUCTASE"/>
    <property type="match status" value="1"/>
</dbReference>
<evidence type="ECO:0000313" key="3">
    <source>
        <dbReference type="EMBL" id="KZN50737.1"/>
    </source>
</evidence>
<dbReference type="PATRIC" id="fig|1365251.3.peg.2367"/>
<gene>
    <name evidence="3" type="ORF">N476_15725</name>
</gene>
<protein>
    <recommendedName>
        <fullName evidence="2">Rhodanese domain-containing protein</fullName>
    </recommendedName>
</protein>
<evidence type="ECO:0000313" key="4">
    <source>
        <dbReference type="Proteomes" id="UP000076503"/>
    </source>
</evidence>
<dbReference type="EMBL" id="AUXZ01000073">
    <property type="protein sequence ID" value="KZN50737.1"/>
    <property type="molecule type" value="Genomic_DNA"/>
</dbReference>
<dbReference type="PROSITE" id="PS50206">
    <property type="entry name" value="RHODANESE_3"/>
    <property type="match status" value="1"/>
</dbReference>
<dbReference type="SUPFAM" id="SSF52821">
    <property type="entry name" value="Rhodanese/Cell cycle control phosphatase"/>
    <property type="match status" value="1"/>
</dbReference>
<sequence>MLSSRRFFEAFLIKIMLVSSLCVSAVVSANVQAVKATELLINQMSDTPYTIIDVRTVEEYADGHIKGAINIPYDQIEAQSFLLNELKDQTLVVYCRSGRRAQIFESALFKRGFKLFHLEGDILGWKSQGLPLVK</sequence>
<dbReference type="RefSeq" id="WP_063361850.1">
    <property type="nucleotide sequence ID" value="NZ_AUXZ01000073.1"/>
</dbReference>
<keyword evidence="1" id="KW-0732">Signal</keyword>
<dbReference type="Pfam" id="PF00581">
    <property type="entry name" value="Rhodanese"/>
    <property type="match status" value="1"/>
</dbReference>
<feature type="chain" id="PRO_5007885852" description="Rhodanese domain-containing protein" evidence="1">
    <location>
        <begin position="30"/>
        <end position="134"/>
    </location>
</feature>
<feature type="domain" description="Rhodanese" evidence="2">
    <location>
        <begin position="45"/>
        <end position="134"/>
    </location>
</feature>
<evidence type="ECO:0000256" key="1">
    <source>
        <dbReference type="SAM" id="SignalP"/>
    </source>
</evidence>
<dbReference type="AlphaFoldDB" id="A0A167EGY8"/>
<dbReference type="InterPro" id="IPR001763">
    <property type="entry name" value="Rhodanese-like_dom"/>
</dbReference>
<dbReference type="PANTHER" id="PTHR43031:SF18">
    <property type="entry name" value="RHODANESE-RELATED SULFURTRANSFERASES"/>
    <property type="match status" value="1"/>
</dbReference>
<organism evidence="3 4">
    <name type="scientific">Pseudoalteromonas luteoviolacea H33</name>
    <dbReference type="NCBI Taxonomy" id="1365251"/>
    <lineage>
        <taxon>Bacteria</taxon>
        <taxon>Pseudomonadati</taxon>
        <taxon>Pseudomonadota</taxon>
        <taxon>Gammaproteobacteria</taxon>
        <taxon>Alteromonadales</taxon>
        <taxon>Pseudoalteromonadaceae</taxon>
        <taxon>Pseudoalteromonas</taxon>
    </lineage>
</organism>
<reference evidence="3 4" key="1">
    <citation type="submission" date="2013-07" db="EMBL/GenBank/DDBJ databases">
        <title>Comparative Genomic and Metabolomic Analysis of Twelve Strains of Pseudoalteromonas luteoviolacea.</title>
        <authorList>
            <person name="Vynne N.G."/>
            <person name="Mansson M."/>
            <person name="Gram L."/>
        </authorList>
    </citation>
    <scope>NUCLEOTIDE SEQUENCE [LARGE SCALE GENOMIC DNA]</scope>
    <source>
        <strain evidence="3 4">H33</strain>
    </source>
</reference>
<dbReference type="Proteomes" id="UP000076503">
    <property type="component" value="Unassembled WGS sequence"/>
</dbReference>